<evidence type="ECO:0000256" key="2">
    <source>
        <dbReference type="ARBA" id="ARBA00022490"/>
    </source>
</evidence>
<dbReference type="GO" id="GO:0004715">
    <property type="term" value="F:non-membrane spanning protein tyrosine kinase activity"/>
    <property type="evidence" value="ECO:0007669"/>
    <property type="project" value="UniProtKB-EC"/>
</dbReference>
<dbReference type="OrthoDB" id="346907at2759"/>
<dbReference type="PROSITE" id="PS50011">
    <property type="entry name" value="PROTEIN_KINASE_DOM"/>
    <property type="match status" value="1"/>
</dbReference>
<comment type="catalytic activity">
    <reaction evidence="9 12">
        <text>L-tyrosyl-[protein] + ATP = O-phospho-L-tyrosyl-[protein] + ADP + H(+)</text>
        <dbReference type="Rhea" id="RHEA:10596"/>
        <dbReference type="Rhea" id="RHEA-COMP:10136"/>
        <dbReference type="Rhea" id="RHEA-COMP:20101"/>
        <dbReference type="ChEBI" id="CHEBI:15378"/>
        <dbReference type="ChEBI" id="CHEBI:30616"/>
        <dbReference type="ChEBI" id="CHEBI:46858"/>
        <dbReference type="ChEBI" id="CHEBI:61978"/>
        <dbReference type="ChEBI" id="CHEBI:456216"/>
        <dbReference type="EC" id="2.7.10.2"/>
    </reaction>
</comment>
<gene>
    <name evidence="15" type="primary">RvY_05131-1</name>
    <name evidence="15" type="synonym">RvY_05131.1</name>
    <name evidence="15" type="ORF">RvY_05131</name>
</gene>
<evidence type="ECO:0000256" key="9">
    <source>
        <dbReference type="ARBA" id="ARBA00051245"/>
    </source>
</evidence>
<keyword evidence="3 12" id="KW-0808">Transferase</keyword>
<keyword evidence="7 10" id="KW-0727">SH2 domain</keyword>
<dbReference type="InterPro" id="IPR000980">
    <property type="entry name" value="SH2"/>
</dbReference>
<evidence type="ECO:0000313" key="15">
    <source>
        <dbReference type="EMBL" id="GAU93147.1"/>
    </source>
</evidence>
<evidence type="ECO:0000256" key="12">
    <source>
        <dbReference type="RuleBase" id="RU362096"/>
    </source>
</evidence>
<comment type="caution">
    <text evidence="15">The sequence shown here is derived from an EMBL/GenBank/DDBJ whole genome shotgun (WGS) entry which is preliminary data.</text>
</comment>
<dbReference type="InterPro" id="IPR020635">
    <property type="entry name" value="Tyr_kinase_cat_dom"/>
</dbReference>
<sequence>MKLSVLQALPNIFRRGMSSSPANVTNGSRSQVRGPAIPWFHGKISRERAEQLLSPPFDGMFLVRESTNFPGDYTLCVSFAGKVEHYHIIYRNNLLTIDEEEMFDTLAKLVEHYQRDADGLCFQLTMPVTNKVSVEVCVDTKAFKDAGWVIRSNELELGDVLGKGEFGDVVLGFYRGTKVAVKTLKDPHAVQMFLGEASVMTALRHLNLVQLLGVVIDGPSIFLVTEYMDNGNLRDFLRSRGRLHVTKRDQLFFSRDSCSGMAHLEAKKVVHRDLAARNVLLSDRMVAKVCDFGLAWDINLKTDIDTGKLPIKWTAPEALKHNQFSNKSDMWSFGILLWEIYSFGRVPYQRIPLGDVVKHIEKGYRMEAPEGCPPEIYDMIRAAWEPVPEARPTFNDLSSRLESLISGYV</sequence>
<feature type="domain" description="SH2" evidence="13">
    <location>
        <begin position="39"/>
        <end position="128"/>
    </location>
</feature>
<feature type="domain" description="Protein kinase" evidence="14">
    <location>
        <begin position="155"/>
        <end position="405"/>
    </location>
</feature>
<evidence type="ECO:0000256" key="8">
    <source>
        <dbReference type="ARBA" id="ARBA00023137"/>
    </source>
</evidence>
<dbReference type="PANTHER" id="PTHR24418">
    <property type="entry name" value="TYROSINE-PROTEIN KINASE"/>
    <property type="match status" value="1"/>
</dbReference>
<dbReference type="FunFam" id="1.10.510.10:FF:000554">
    <property type="entry name" value="Predicted protein"/>
    <property type="match status" value="1"/>
</dbReference>
<dbReference type="InterPro" id="IPR000719">
    <property type="entry name" value="Prot_kinase_dom"/>
</dbReference>
<name>A0A1D1V0P3_RAMVA</name>
<feature type="binding site" evidence="11">
    <location>
        <position position="182"/>
    </location>
    <ligand>
        <name>ATP</name>
        <dbReference type="ChEBI" id="CHEBI:30616"/>
    </ligand>
</feature>
<dbReference type="GO" id="GO:0005524">
    <property type="term" value="F:ATP binding"/>
    <property type="evidence" value="ECO:0007669"/>
    <property type="project" value="UniProtKB-UniRule"/>
</dbReference>
<dbReference type="InterPro" id="IPR011009">
    <property type="entry name" value="Kinase-like_dom_sf"/>
</dbReference>
<evidence type="ECO:0000259" key="14">
    <source>
        <dbReference type="PROSITE" id="PS50011"/>
    </source>
</evidence>
<dbReference type="PROSITE" id="PS50001">
    <property type="entry name" value="SH2"/>
    <property type="match status" value="1"/>
</dbReference>
<dbReference type="Pfam" id="PF00017">
    <property type="entry name" value="SH2"/>
    <property type="match status" value="1"/>
</dbReference>
<dbReference type="InterPro" id="IPR008266">
    <property type="entry name" value="Tyr_kinase_AS"/>
</dbReference>
<dbReference type="InterPro" id="IPR001245">
    <property type="entry name" value="Ser-Thr/Tyr_kinase_cat_dom"/>
</dbReference>
<evidence type="ECO:0000256" key="5">
    <source>
        <dbReference type="ARBA" id="ARBA00022777"/>
    </source>
</evidence>
<dbReference type="InterPro" id="IPR035027">
    <property type="entry name" value="Csk-like_SH2"/>
</dbReference>
<evidence type="ECO:0000256" key="1">
    <source>
        <dbReference type="ARBA" id="ARBA00004496"/>
    </source>
</evidence>
<dbReference type="EC" id="2.7.10.2" evidence="12"/>
<keyword evidence="6 11" id="KW-0067">ATP-binding</keyword>
<dbReference type="SUPFAM" id="SSF55550">
    <property type="entry name" value="SH2 domain"/>
    <property type="match status" value="1"/>
</dbReference>
<keyword evidence="16" id="KW-1185">Reference proteome</keyword>
<proteinExistence type="inferred from homology"/>
<dbReference type="FunFam" id="3.30.505.10:FF:000023">
    <property type="entry name" value="Tyrosine-protein kinase"/>
    <property type="match status" value="1"/>
</dbReference>
<accession>A0A1D1V0P3</accession>
<keyword evidence="4 11" id="KW-0547">Nucleotide-binding</keyword>
<evidence type="ECO:0000313" key="16">
    <source>
        <dbReference type="Proteomes" id="UP000186922"/>
    </source>
</evidence>
<dbReference type="Gene3D" id="3.30.505.10">
    <property type="entry name" value="SH2 domain"/>
    <property type="match status" value="1"/>
</dbReference>
<dbReference type="SMART" id="SM00219">
    <property type="entry name" value="TyrKc"/>
    <property type="match status" value="1"/>
</dbReference>
<dbReference type="InterPro" id="IPR017441">
    <property type="entry name" value="Protein_kinase_ATP_BS"/>
</dbReference>
<keyword evidence="5 12" id="KW-0418">Kinase</keyword>
<dbReference type="Pfam" id="PF07714">
    <property type="entry name" value="PK_Tyr_Ser-Thr"/>
    <property type="match status" value="1"/>
</dbReference>
<dbReference type="PRINTS" id="PR00109">
    <property type="entry name" value="TYRKINASE"/>
</dbReference>
<organism evidence="15 16">
    <name type="scientific">Ramazzottius varieornatus</name>
    <name type="common">Water bear</name>
    <name type="synonym">Tardigrade</name>
    <dbReference type="NCBI Taxonomy" id="947166"/>
    <lineage>
        <taxon>Eukaryota</taxon>
        <taxon>Metazoa</taxon>
        <taxon>Ecdysozoa</taxon>
        <taxon>Tardigrada</taxon>
        <taxon>Eutardigrada</taxon>
        <taxon>Parachela</taxon>
        <taxon>Hypsibioidea</taxon>
        <taxon>Ramazzottiidae</taxon>
        <taxon>Ramazzottius</taxon>
    </lineage>
</organism>
<protein>
    <recommendedName>
        <fullName evidence="12">Tyrosine-protein kinase</fullName>
        <ecNumber evidence="12">2.7.10.2</ecNumber>
    </recommendedName>
</protein>
<keyword evidence="8 12" id="KW-0829">Tyrosine-protein kinase</keyword>
<evidence type="ECO:0000256" key="6">
    <source>
        <dbReference type="ARBA" id="ARBA00022840"/>
    </source>
</evidence>
<dbReference type="Proteomes" id="UP000186922">
    <property type="component" value="Unassembled WGS sequence"/>
</dbReference>
<dbReference type="Gene3D" id="3.30.200.20">
    <property type="entry name" value="Phosphorylase Kinase, domain 1"/>
    <property type="match status" value="1"/>
</dbReference>
<dbReference type="EMBL" id="BDGG01000002">
    <property type="protein sequence ID" value="GAU93147.1"/>
    <property type="molecule type" value="Genomic_DNA"/>
</dbReference>
<dbReference type="Gene3D" id="1.10.510.10">
    <property type="entry name" value="Transferase(Phosphotransferase) domain 1"/>
    <property type="match status" value="1"/>
</dbReference>
<dbReference type="SMART" id="SM00252">
    <property type="entry name" value="SH2"/>
    <property type="match status" value="1"/>
</dbReference>
<evidence type="ECO:0000256" key="10">
    <source>
        <dbReference type="PROSITE-ProRule" id="PRU00191"/>
    </source>
</evidence>
<dbReference type="PROSITE" id="PS00107">
    <property type="entry name" value="PROTEIN_KINASE_ATP"/>
    <property type="match status" value="1"/>
</dbReference>
<dbReference type="CDD" id="cd09937">
    <property type="entry name" value="SH2_csk_like"/>
    <property type="match status" value="1"/>
</dbReference>
<keyword evidence="2" id="KW-0963">Cytoplasm</keyword>
<dbReference type="SUPFAM" id="SSF56112">
    <property type="entry name" value="Protein kinase-like (PK-like)"/>
    <property type="match status" value="1"/>
</dbReference>
<dbReference type="GO" id="GO:0005737">
    <property type="term" value="C:cytoplasm"/>
    <property type="evidence" value="ECO:0007669"/>
    <property type="project" value="UniProtKB-SubCell"/>
</dbReference>
<evidence type="ECO:0000256" key="11">
    <source>
        <dbReference type="PROSITE-ProRule" id="PRU10141"/>
    </source>
</evidence>
<evidence type="ECO:0000256" key="3">
    <source>
        <dbReference type="ARBA" id="ARBA00022679"/>
    </source>
</evidence>
<comment type="similarity">
    <text evidence="12">Belongs to the protein kinase superfamily. Tyr protein kinase family.</text>
</comment>
<evidence type="ECO:0000256" key="4">
    <source>
        <dbReference type="ARBA" id="ARBA00022741"/>
    </source>
</evidence>
<reference evidence="15 16" key="1">
    <citation type="journal article" date="2016" name="Nat. Commun.">
        <title>Extremotolerant tardigrade genome and improved radiotolerance of human cultured cells by tardigrade-unique protein.</title>
        <authorList>
            <person name="Hashimoto T."/>
            <person name="Horikawa D.D."/>
            <person name="Saito Y."/>
            <person name="Kuwahara H."/>
            <person name="Kozuka-Hata H."/>
            <person name="Shin-I T."/>
            <person name="Minakuchi Y."/>
            <person name="Ohishi K."/>
            <person name="Motoyama A."/>
            <person name="Aizu T."/>
            <person name="Enomoto A."/>
            <person name="Kondo K."/>
            <person name="Tanaka S."/>
            <person name="Hara Y."/>
            <person name="Koshikawa S."/>
            <person name="Sagara H."/>
            <person name="Miura T."/>
            <person name="Yokobori S."/>
            <person name="Miyagawa K."/>
            <person name="Suzuki Y."/>
            <person name="Kubo T."/>
            <person name="Oyama M."/>
            <person name="Kohara Y."/>
            <person name="Fujiyama A."/>
            <person name="Arakawa K."/>
            <person name="Katayama T."/>
            <person name="Toyoda A."/>
            <person name="Kunieda T."/>
        </authorList>
    </citation>
    <scope>NUCLEOTIDE SEQUENCE [LARGE SCALE GENOMIC DNA]</scope>
    <source>
        <strain evidence="15 16">YOKOZUNA-1</strain>
    </source>
</reference>
<dbReference type="STRING" id="947166.A0A1D1V0P3"/>
<evidence type="ECO:0000259" key="13">
    <source>
        <dbReference type="PROSITE" id="PS50001"/>
    </source>
</evidence>
<dbReference type="AlphaFoldDB" id="A0A1D1V0P3"/>
<dbReference type="PROSITE" id="PS00109">
    <property type="entry name" value="PROTEIN_KINASE_TYR"/>
    <property type="match status" value="1"/>
</dbReference>
<dbReference type="InterPro" id="IPR036860">
    <property type="entry name" value="SH2_dom_sf"/>
</dbReference>
<evidence type="ECO:0000256" key="7">
    <source>
        <dbReference type="ARBA" id="ARBA00022999"/>
    </source>
</evidence>
<comment type="subcellular location">
    <subcellularLocation>
        <location evidence="1">Cytoplasm</location>
    </subcellularLocation>
</comment>
<dbReference type="InterPro" id="IPR050198">
    <property type="entry name" value="Non-receptor_tyrosine_kinases"/>
</dbReference>
<dbReference type="PRINTS" id="PR00401">
    <property type="entry name" value="SH2DOMAIN"/>
</dbReference>